<feature type="domain" description="Aminotransferase class I/classII large" evidence="6">
    <location>
        <begin position="57"/>
        <end position="427"/>
    </location>
</feature>
<dbReference type="Pfam" id="PF00155">
    <property type="entry name" value="Aminotran_1_2"/>
    <property type="match status" value="1"/>
</dbReference>
<keyword evidence="8" id="KW-1185">Reference proteome</keyword>
<dbReference type="PANTHER" id="PTHR46383:SF1">
    <property type="entry name" value="ASPARTATE AMINOTRANSFERASE"/>
    <property type="match status" value="1"/>
</dbReference>
<dbReference type="SUPFAM" id="SSF53383">
    <property type="entry name" value="PLP-dependent transferases"/>
    <property type="match status" value="1"/>
</dbReference>
<evidence type="ECO:0000256" key="3">
    <source>
        <dbReference type="ARBA" id="ARBA00022576"/>
    </source>
</evidence>
<dbReference type="Gene3D" id="3.90.1150.10">
    <property type="entry name" value="Aspartate Aminotransferase, domain 1"/>
    <property type="match status" value="1"/>
</dbReference>
<evidence type="ECO:0000256" key="4">
    <source>
        <dbReference type="ARBA" id="ARBA00022679"/>
    </source>
</evidence>
<dbReference type="CDD" id="cd00609">
    <property type="entry name" value="AAT_like"/>
    <property type="match status" value="1"/>
</dbReference>
<dbReference type="PANTHER" id="PTHR46383">
    <property type="entry name" value="ASPARTATE AMINOTRANSFERASE"/>
    <property type="match status" value="1"/>
</dbReference>
<reference evidence="8" key="1">
    <citation type="journal article" date="2019" name="Int. J. Syst. Evol. Microbiol.">
        <title>The Global Catalogue of Microorganisms (GCM) 10K type strain sequencing project: providing services to taxonomists for standard genome sequencing and annotation.</title>
        <authorList>
            <consortium name="The Broad Institute Genomics Platform"/>
            <consortium name="The Broad Institute Genome Sequencing Center for Infectious Disease"/>
            <person name="Wu L."/>
            <person name="Ma J."/>
        </authorList>
    </citation>
    <scope>NUCLEOTIDE SEQUENCE [LARGE SCALE GENOMIC DNA]</scope>
    <source>
        <strain evidence="8">JCM 17217</strain>
    </source>
</reference>
<dbReference type="Proteomes" id="UP001501556">
    <property type="component" value="Unassembled WGS sequence"/>
</dbReference>
<dbReference type="InterPro" id="IPR015424">
    <property type="entry name" value="PyrdxlP-dep_Trfase"/>
</dbReference>
<accession>A0ABP7PWV1</accession>
<dbReference type="GO" id="GO:0008483">
    <property type="term" value="F:transaminase activity"/>
    <property type="evidence" value="ECO:0007669"/>
    <property type="project" value="UniProtKB-KW"/>
</dbReference>
<dbReference type="InterPro" id="IPR015422">
    <property type="entry name" value="PyrdxlP-dep_Trfase_small"/>
</dbReference>
<comment type="similarity">
    <text evidence="2">Belongs to the class-I pyridoxal-phosphate-dependent aminotransferase family.</text>
</comment>
<evidence type="ECO:0000256" key="1">
    <source>
        <dbReference type="ARBA" id="ARBA00001933"/>
    </source>
</evidence>
<dbReference type="Gene3D" id="3.40.640.10">
    <property type="entry name" value="Type I PLP-dependent aspartate aminotransferase-like (Major domain)"/>
    <property type="match status" value="1"/>
</dbReference>
<protein>
    <submittedName>
        <fullName evidence="7">Pyridoxal phosphate-dependent aminotransferase</fullName>
    </submittedName>
</protein>
<keyword evidence="4" id="KW-0808">Transferase</keyword>
<sequence>MTNNLSAASFTFVGRNGVYSSVPTSMQVSKMAAGLSGSEIIRIGNQVSEQVRQGANICNLTIGDFDSSIFPIPAGLNAGIVQAYQAGITSYPPAAGVAELRQAVSDFLQTRQGLTYGPNDILVAGGSRPLIYATYRALVDPGDRVIFPLPSWNNNHYCHLVGATPVTVPTYSENNFMPAAADLAPHLAGATLLALCSPLNPTGTVFTKAGLEEICDLVVAENQRRGPDEKPLYILYDQIYWLLTFGDTQHFDPVSLRPELRDYVIYIDGISKCFAATGVRVGYGFGPASIIEKMKSILGHVGAWAPKAEQVATAHFLPKTTAVDEFLASMKSRLDSSLEGLFKGLQEMKAAGYPVDAVAPAGAIYLTIKIDVLGRTAPDGTVLATTAELTSYLISEAQLALVPFSAFGSPATEPWFRASVGAETVESIAAALPRLRAALDKLR</sequence>
<gene>
    <name evidence="7" type="ORF">GCM10022407_18170</name>
</gene>
<organism evidence="7 8">
    <name type="scientific">Hymenobacter antarcticus</name>
    <dbReference type="NCBI Taxonomy" id="486270"/>
    <lineage>
        <taxon>Bacteria</taxon>
        <taxon>Pseudomonadati</taxon>
        <taxon>Bacteroidota</taxon>
        <taxon>Cytophagia</taxon>
        <taxon>Cytophagales</taxon>
        <taxon>Hymenobacteraceae</taxon>
        <taxon>Hymenobacter</taxon>
    </lineage>
</organism>
<evidence type="ECO:0000313" key="8">
    <source>
        <dbReference type="Proteomes" id="UP001501556"/>
    </source>
</evidence>
<proteinExistence type="inferred from homology"/>
<name>A0ABP7PWV1_9BACT</name>
<evidence type="ECO:0000313" key="7">
    <source>
        <dbReference type="EMBL" id="GAA3972698.1"/>
    </source>
</evidence>
<evidence type="ECO:0000259" key="6">
    <source>
        <dbReference type="Pfam" id="PF00155"/>
    </source>
</evidence>
<dbReference type="InterPro" id="IPR015421">
    <property type="entry name" value="PyrdxlP-dep_Trfase_major"/>
</dbReference>
<dbReference type="InterPro" id="IPR004839">
    <property type="entry name" value="Aminotransferase_I/II_large"/>
</dbReference>
<keyword evidence="3 7" id="KW-0032">Aminotransferase</keyword>
<dbReference type="EMBL" id="BAABDI010000010">
    <property type="protein sequence ID" value="GAA3972698.1"/>
    <property type="molecule type" value="Genomic_DNA"/>
</dbReference>
<keyword evidence="5" id="KW-0663">Pyridoxal phosphate</keyword>
<comment type="cofactor">
    <cofactor evidence="1">
        <name>pyridoxal 5'-phosphate</name>
        <dbReference type="ChEBI" id="CHEBI:597326"/>
    </cofactor>
</comment>
<comment type="caution">
    <text evidence="7">The sequence shown here is derived from an EMBL/GenBank/DDBJ whole genome shotgun (WGS) entry which is preliminary data.</text>
</comment>
<evidence type="ECO:0000256" key="2">
    <source>
        <dbReference type="ARBA" id="ARBA00007441"/>
    </source>
</evidence>
<evidence type="ECO:0000256" key="5">
    <source>
        <dbReference type="ARBA" id="ARBA00022898"/>
    </source>
</evidence>
<dbReference type="InterPro" id="IPR050596">
    <property type="entry name" value="AspAT/PAT-like"/>
</dbReference>